<proteinExistence type="predicted"/>
<dbReference type="EMBL" id="JBHSBV010000003">
    <property type="protein sequence ID" value="MFC4201501.1"/>
    <property type="molecule type" value="Genomic_DNA"/>
</dbReference>
<dbReference type="CDD" id="cd00580">
    <property type="entry name" value="CHMI"/>
    <property type="match status" value="1"/>
</dbReference>
<dbReference type="Proteomes" id="UP001595848">
    <property type="component" value="Unassembled WGS sequence"/>
</dbReference>
<organism evidence="1 2">
    <name type="scientific">Candidimonas humi</name>
    <dbReference type="NCBI Taxonomy" id="683355"/>
    <lineage>
        <taxon>Bacteria</taxon>
        <taxon>Pseudomonadati</taxon>
        <taxon>Pseudomonadota</taxon>
        <taxon>Betaproteobacteria</taxon>
        <taxon>Burkholderiales</taxon>
        <taxon>Alcaligenaceae</taxon>
        <taxon>Candidimonas</taxon>
    </lineage>
</organism>
<evidence type="ECO:0000313" key="1">
    <source>
        <dbReference type="EMBL" id="MFC4201501.1"/>
    </source>
</evidence>
<dbReference type="PANTHER" id="PTHR37950:SF1">
    <property type="entry name" value="4-HYDROXYPHENYLACETATE CATABOLISM PROTEIN"/>
    <property type="match status" value="1"/>
</dbReference>
<gene>
    <name evidence="1" type="ORF">ACFOY1_11100</name>
</gene>
<accession>A0ABV8NYV1</accession>
<dbReference type="Pfam" id="PF02962">
    <property type="entry name" value="CHMI"/>
    <property type="match status" value="1"/>
</dbReference>
<keyword evidence="2" id="KW-1185">Reference proteome</keyword>
<evidence type="ECO:0000313" key="2">
    <source>
        <dbReference type="Proteomes" id="UP001595848"/>
    </source>
</evidence>
<dbReference type="RefSeq" id="WP_217963145.1">
    <property type="nucleotide sequence ID" value="NZ_JAHTBN010000002.1"/>
</dbReference>
<dbReference type="InterPro" id="IPR004220">
    <property type="entry name" value="5-COMe_2-OHmuconate_Isoase"/>
</dbReference>
<comment type="caution">
    <text evidence="1">The sequence shown here is derived from an EMBL/GenBank/DDBJ whole genome shotgun (WGS) entry which is preliminary data.</text>
</comment>
<name>A0ABV8NYV1_9BURK</name>
<sequence length="138" mass="15354">MPHIWIEYSSNLRPQLEVRKLMKTIQDAAIDDGSVFPLAGARTRAIAIDDYLIVDGHPDNSFVHLTLKIGHGRDLETKKQLGERVFAALREATAPIMAARPLGLSMQIDEADPVLNYKTNNYRDYLKARAAAKQGGQP</sequence>
<protein>
    <submittedName>
        <fullName evidence="1">5-carboxymethyl-2-hydroxymuconate Delta-isomerase</fullName>
    </submittedName>
</protein>
<reference evidence="2" key="1">
    <citation type="journal article" date="2019" name="Int. J. Syst. Evol. Microbiol.">
        <title>The Global Catalogue of Microorganisms (GCM) 10K type strain sequencing project: providing services to taxonomists for standard genome sequencing and annotation.</title>
        <authorList>
            <consortium name="The Broad Institute Genomics Platform"/>
            <consortium name="The Broad Institute Genome Sequencing Center for Infectious Disease"/>
            <person name="Wu L."/>
            <person name="Ma J."/>
        </authorList>
    </citation>
    <scope>NUCLEOTIDE SEQUENCE [LARGE SCALE GENOMIC DNA]</scope>
    <source>
        <strain evidence="2">LMG 24813</strain>
    </source>
</reference>
<dbReference type="PANTHER" id="PTHR37950">
    <property type="entry name" value="4-HYDROXYPHENYLACETATE CATABOLISM PROTEIN"/>
    <property type="match status" value="1"/>
</dbReference>